<dbReference type="InterPro" id="IPR029044">
    <property type="entry name" value="Nucleotide-diphossugar_trans"/>
</dbReference>
<accession>A0A553SIM8</accession>
<dbReference type="SUPFAM" id="SSF53448">
    <property type="entry name" value="Nucleotide-diphospho-sugar transferases"/>
    <property type="match status" value="1"/>
</dbReference>
<comment type="similarity">
    <text evidence="1">Belongs to the glycosyltransferase 2 family.</text>
</comment>
<dbReference type="Proteomes" id="UP000319837">
    <property type="component" value="Unassembled WGS sequence"/>
</dbReference>
<dbReference type="AlphaFoldDB" id="A0A553SIM8"/>
<dbReference type="EMBL" id="RIBP01000004">
    <property type="protein sequence ID" value="TRZ36848.1"/>
    <property type="molecule type" value="Genomic_DNA"/>
</dbReference>
<feature type="domain" description="Glycosyltransferase 2-like" evidence="2">
    <location>
        <begin position="7"/>
        <end position="134"/>
    </location>
</feature>
<evidence type="ECO:0000259" key="2">
    <source>
        <dbReference type="Pfam" id="PF00535"/>
    </source>
</evidence>
<gene>
    <name evidence="3" type="ORF">CEQ21_15175</name>
</gene>
<dbReference type="InterPro" id="IPR001173">
    <property type="entry name" value="Glyco_trans_2-like"/>
</dbReference>
<evidence type="ECO:0000256" key="1">
    <source>
        <dbReference type="ARBA" id="ARBA00006739"/>
    </source>
</evidence>
<name>A0A553SIM8_NIACI</name>
<sequence>MTNPLISIIVPIYNVEAYMERCFTSISNQTYRNIEIIAVNDGSTDNSLRILEGLGKEDDRIHILHKENGGQASARNLGMSVANGEYFLFVDSDDFMDSNAVQACVDAVNNQPCDLVVFDYYKHNNQGQNERVFLGTELHNCTTAPWNKLYNRKLWEKHRFPEGYWYEDLGIVPVVVANANNVVKIDKALYYYDISRDSSQTNTINPLKLKDKIVMVENVYRELEKQGQLNKNINKVEQLFIDHLLNGLLFKLMYVEDMSVRLEISRSIRSAMNRYFPKWKASVKHSNKGMKKIMKRVVIHQYLQGQFLLGDILLKYPKQMKKKSM</sequence>
<protein>
    <submittedName>
        <fullName evidence="3">Glycosyltransferase family 2 protein</fullName>
    </submittedName>
</protein>
<proteinExistence type="inferred from homology"/>
<dbReference type="PANTHER" id="PTHR22916:SF3">
    <property type="entry name" value="UDP-GLCNAC:BETAGAL BETA-1,3-N-ACETYLGLUCOSAMINYLTRANSFERASE-LIKE PROTEIN 1"/>
    <property type="match status" value="1"/>
</dbReference>
<dbReference type="PANTHER" id="PTHR22916">
    <property type="entry name" value="GLYCOSYLTRANSFERASE"/>
    <property type="match status" value="1"/>
</dbReference>
<keyword evidence="3" id="KW-0808">Transferase</keyword>
<dbReference type="Gene3D" id="3.90.550.10">
    <property type="entry name" value="Spore Coat Polysaccharide Biosynthesis Protein SpsA, Chain A"/>
    <property type="match status" value="1"/>
</dbReference>
<dbReference type="Pfam" id="PF00535">
    <property type="entry name" value="Glycos_transf_2"/>
    <property type="match status" value="1"/>
</dbReference>
<evidence type="ECO:0000313" key="3">
    <source>
        <dbReference type="EMBL" id="TRZ36848.1"/>
    </source>
</evidence>
<dbReference type="CDD" id="cd00761">
    <property type="entry name" value="Glyco_tranf_GTA_type"/>
    <property type="match status" value="1"/>
</dbReference>
<organism evidence="3 4">
    <name type="scientific">Niallia circulans</name>
    <name type="common">Bacillus circulans</name>
    <dbReference type="NCBI Taxonomy" id="1397"/>
    <lineage>
        <taxon>Bacteria</taxon>
        <taxon>Bacillati</taxon>
        <taxon>Bacillota</taxon>
        <taxon>Bacilli</taxon>
        <taxon>Bacillales</taxon>
        <taxon>Bacillaceae</taxon>
        <taxon>Niallia</taxon>
    </lineage>
</organism>
<dbReference type="GO" id="GO:0016758">
    <property type="term" value="F:hexosyltransferase activity"/>
    <property type="evidence" value="ECO:0007669"/>
    <property type="project" value="UniProtKB-ARBA"/>
</dbReference>
<reference evidence="4" key="1">
    <citation type="submission" date="2018-10" db="EMBL/GenBank/DDBJ databases">
        <title>FDA dAtabase for Regulatory Grade micrObial Sequences (FDA-ARGOS): Supporting development and validation of Infectious Disease Dx tests.</title>
        <authorList>
            <person name="Minogue T."/>
            <person name="Wolcott M."/>
            <person name="Wasieloski L."/>
            <person name="Aguilar W."/>
            <person name="Moore D."/>
            <person name="Tallon L."/>
            <person name="Sadzewicz L."/>
            <person name="Sengamalay N."/>
            <person name="Ott S."/>
            <person name="Godinez A."/>
            <person name="Nagaraj S."/>
            <person name="Vavikolanu K."/>
            <person name="Vyas G."/>
            <person name="Nadendla S."/>
            <person name="George J."/>
            <person name="Sichtig H."/>
        </authorList>
    </citation>
    <scope>NUCLEOTIDE SEQUENCE [LARGE SCALE GENOMIC DNA]</scope>
    <source>
        <strain evidence="4">FDAARGOS_343</strain>
    </source>
</reference>
<dbReference type="RefSeq" id="WP_185765244.1">
    <property type="nucleotide sequence ID" value="NZ_RIBP01000004.1"/>
</dbReference>
<evidence type="ECO:0000313" key="4">
    <source>
        <dbReference type="Proteomes" id="UP000319837"/>
    </source>
</evidence>
<comment type="caution">
    <text evidence="3">The sequence shown here is derived from an EMBL/GenBank/DDBJ whole genome shotgun (WGS) entry which is preliminary data.</text>
</comment>